<dbReference type="PANTHER" id="PTHR44313:SF1">
    <property type="entry name" value="DNAJ HOMOLOG SUBFAMILY C MEMBER 17"/>
    <property type="match status" value="1"/>
</dbReference>
<evidence type="ECO:0000256" key="3">
    <source>
        <dbReference type="ARBA" id="ARBA00023186"/>
    </source>
</evidence>
<dbReference type="InterPro" id="IPR052094">
    <property type="entry name" value="Pre-mRNA-splicing_ERAD"/>
</dbReference>
<dbReference type="Gene3D" id="2.30.30.40">
    <property type="entry name" value="SH3 Domains"/>
    <property type="match status" value="1"/>
</dbReference>
<dbReference type="GO" id="GO:0005737">
    <property type="term" value="C:cytoplasm"/>
    <property type="evidence" value="ECO:0007669"/>
    <property type="project" value="UniProtKB-SubCell"/>
</dbReference>
<evidence type="ECO:0000259" key="4">
    <source>
        <dbReference type="PROSITE" id="PS50076"/>
    </source>
</evidence>
<feature type="domain" description="J" evidence="4">
    <location>
        <begin position="5"/>
        <end position="73"/>
    </location>
</feature>
<evidence type="ECO:0000313" key="6">
    <source>
        <dbReference type="Proteomes" id="UP000294656"/>
    </source>
</evidence>
<dbReference type="EMBL" id="SNXC01000009">
    <property type="protein sequence ID" value="TDO99972.1"/>
    <property type="molecule type" value="Genomic_DNA"/>
</dbReference>
<name>A0A4V3CH26_9GAMM</name>
<dbReference type="PROSITE" id="PS50076">
    <property type="entry name" value="DNAJ_2"/>
    <property type="match status" value="1"/>
</dbReference>
<dbReference type="SMART" id="SM00271">
    <property type="entry name" value="DnaJ"/>
    <property type="match status" value="1"/>
</dbReference>
<reference evidence="5 6" key="1">
    <citation type="submission" date="2019-03" db="EMBL/GenBank/DDBJ databases">
        <title>Genomic Encyclopedia of Type Strains, Phase III (KMG-III): the genomes of soil and plant-associated and newly described type strains.</title>
        <authorList>
            <person name="Whitman W."/>
        </authorList>
    </citation>
    <scope>NUCLEOTIDE SEQUENCE [LARGE SCALE GENOMIC DNA]</scope>
    <source>
        <strain evidence="5 6">CECT 7378</strain>
    </source>
</reference>
<sequence>MSLLDDYHLLQVPTTATEQDVKAAFRRLARQYHPDKNPNQDTTELFQRLQAAYQNVLDAIKNGTQPADWQPYSFTNEAKPSPFEKSGFNFKNDGAQEEYIRERQRAYEEMKRNNAKKDQAREEAIKTARNTLNERRVKALYEEAFKHNKPFDSEKNYADVHSNRETHPNRETHHFNSENFTSDSDIKKDTQYQFDEPPFQNQFSGRAGYSNTLEERHDRSFAVPIRLRAAKLAFQAASYIGCFAAGIYATLYWQDLNTSNDQMGAEQNTYIAGLYPDLRIGDAYSLEDTPLYSEPNTSNTSLINIPQNSDVSVQQSKGNWLALRYKNHTGWAKASKFGFGSFNNAQLYGCYGHPGIAPEHGEFVRKSTNNSKKHLGKSRLRILNQLPVASILRFESLEGDAPFAIYLHAKQALAANSIPRGKYKLVLETGSLYHRACQHFVFNDQEHTLMDTVDFSSTERSITLRP</sequence>
<dbReference type="Proteomes" id="UP000294656">
    <property type="component" value="Unassembled WGS sequence"/>
</dbReference>
<keyword evidence="2" id="KW-0963">Cytoplasm</keyword>
<dbReference type="InterPro" id="IPR036869">
    <property type="entry name" value="J_dom_sf"/>
</dbReference>
<comment type="caution">
    <text evidence="5">The sequence shown here is derived from an EMBL/GenBank/DDBJ whole genome shotgun (WGS) entry which is preliminary data.</text>
</comment>
<evidence type="ECO:0000256" key="1">
    <source>
        <dbReference type="ARBA" id="ARBA00004496"/>
    </source>
</evidence>
<evidence type="ECO:0000256" key="2">
    <source>
        <dbReference type="ARBA" id="ARBA00022490"/>
    </source>
</evidence>
<keyword evidence="6" id="KW-1185">Reference proteome</keyword>
<dbReference type="Gene3D" id="1.10.287.110">
    <property type="entry name" value="DnaJ domain"/>
    <property type="match status" value="1"/>
</dbReference>
<evidence type="ECO:0000313" key="5">
    <source>
        <dbReference type="EMBL" id="TDO99972.1"/>
    </source>
</evidence>
<dbReference type="AlphaFoldDB" id="A0A4V3CH26"/>
<comment type="subcellular location">
    <subcellularLocation>
        <location evidence="1">Cytoplasm</location>
    </subcellularLocation>
</comment>
<dbReference type="PANTHER" id="PTHR44313">
    <property type="entry name" value="DNAJ HOMOLOG SUBFAMILY C MEMBER 17"/>
    <property type="match status" value="1"/>
</dbReference>
<dbReference type="GO" id="GO:0000390">
    <property type="term" value="P:spliceosomal complex disassembly"/>
    <property type="evidence" value="ECO:0007669"/>
    <property type="project" value="TreeGrafter"/>
</dbReference>
<dbReference type="SUPFAM" id="SSF46565">
    <property type="entry name" value="Chaperone J-domain"/>
    <property type="match status" value="1"/>
</dbReference>
<dbReference type="CDD" id="cd06257">
    <property type="entry name" value="DnaJ"/>
    <property type="match status" value="1"/>
</dbReference>
<protein>
    <submittedName>
        <fullName evidence="5">DnaJ-like protein</fullName>
    </submittedName>
</protein>
<dbReference type="OrthoDB" id="9779889at2"/>
<dbReference type="Pfam" id="PF00226">
    <property type="entry name" value="DnaJ"/>
    <property type="match status" value="1"/>
</dbReference>
<dbReference type="PRINTS" id="PR00625">
    <property type="entry name" value="JDOMAIN"/>
</dbReference>
<proteinExistence type="predicted"/>
<gene>
    <name evidence="5" type="ORF">DFP79_0985</name>
</gene>
<dbReference type="InterPro" id="IPR001623">
    <property type="entry name" value="DnaJ_domain"/>
</dbReference>
<dbReference type="RefSeq" id="WP_133502794.1">
    <property type="nucleotide sequence ID" value="NZ_SNXC01000009.1"/>
</dbReference>
<organism evidence="5 6">
    <name type="scientific">Marinomonas balearica</name>
    <dbReference type="NCBI Taxonomy" id="491947"/>
    <lineage>
        <taxon>Bacteria</taxon>
        <taxon>Pseudomonadati</taxon>
        <taxon>Pseudomonadota</taxon>
        <taxon>Gammaproteobacteria</taxon>
        <taxon>Oceanospirillales</taxon>
        <taxon>Oceanospirillaceae</taxon>
        <taxon>Marinomonas</taxon>
    </lineage>
</organism>
<keyword evidence="3" id="KW-0143">Chaperone</keyword>
<accession>A0A4V3CH26</accession>